<sequence length="107" mass="10797">MRGKRGGDGGGEAGRDSRGRARRPGAAEAPGPPAAAPLRRAGRDGGASRPGAETGAFEKAARERRERADCGPRPGALPPAQGPRPAGASHCVAFVAFVPEVVPLVLL</sequence>
<proteinExistence type="predicted"/>
<comment type="caution">
    <text evidence="2">The sequence shown here is derived from an EMBL/GenBank/DDBJ whole genome shotgun (WGS) entry which is preliminary data.</text>
</comment>
<organism evidence="2 3">
    <name type="scientific">Prorocentrum cordatum</name>
    <dbReference type="NCBI Taxonomy" id="2364126"/>
    <lineage>
        <taxon>Eukaryota</taxon>
        <taxon>Sar</taxon>
        <taxon>Alveolata</taxon>
        <taxon>Dinophyceae</taxon>
        <taxon>Prorocentrales</taxon>
        <taxon>Prorocentraceae</taxon>
        <taxon>Prorocentrum</taxon>
    </lineage>
</organism>
<keyword evidence="3" id="KW-1185">Reference proteome</keyword>
<reference evidence="2" key="1">
    <citation type="submission" date="2023-10" db="EMBL/GenBank/DDBJ databases">
        <authorList>
            <person name="Chen Y."/>
            <person name="Shah S."/>
            <person name="Dougan E. K."/>
            <person name="Thang M."/>
            <person name="Chan C."/>
        </authorList>
    </citation>
    <scope>NUCLEOTIDE SEQUENCE [LARGE SCALE GENOMIC DNA]</scope>
</reference>
<evidence type="ECO:0000256" key="1">
    <source>
        <dbReference type="SAM" id="MobiDB-lite"/>
    </source>
</evidence>
<evidence type="ECO:0000313" key="2">
    <source>
        <dbReference type="EMBL" id="CAK0826193.1"/>
    </source>
</evidence>
<dbReference type="Proteomes" id="UP001189429">
    <property type="component" value="Unassembled WGS sequence"/>
</dbReference>
<dbReference type="EMBL" id="CAUYUJ010009225">
    <property type="protein sequence ID" value="CAK0826193.1"/>
    <property type="molecule type" value="Genomic_DNA"/>
</dbReference>
<evidence type="ECO:0000313" key="3">
    <source>
        <dbReference type="Proteomes" id="UP001189429"/>
    </source>
</evidence>
<name>A0ABN9S3D8_9DINO</name>
<feature type="compositionally biased region" description="Basic and acidic residues" evidence="1">
    <location>
        <begin position="59"/>
        <end position="70"/>
    </location>
</feature>
<protein>
    <submittedName>
        <fullName evidence="2">Uncharacterized protein</fullName>
    </submittedName>
</protein>
<accession>A0ABN9S3D8</accession>
<feature type="region of interest" description="Disordered" evidence="1">
    <location>
        <begin position="1"/>
        <end position="87"/>
    </location>
</feature>
<gene>
    <name evidence="2" type="ORF">PCOR1329_LOCUS26127</name>
</gene>